<protein>
    <recommendedName>
        <fullName evidence="7 8">Small ribosomal subunit protein bS20</fullName>
    </recommendedName>
</protein>
<dbReference type="NCBIfam" id="TIGR00029">
    <property type="entry name" value="S20"/>
    <property type="match status" value="1"/>
</dbReference>
<feature type="compositionally biased region" description="Basic residues" evidence="9">
    <location>
        <begin position="1"/>
        <end position="19"/>
    </location>
</feature>
<evidence type="ECO:0000256" key="7">
    <source>
        <dbReference type="ARBA" id="ARBA00035136"/>
    </source>
</evidence>
<dbReference type="Pfam" id="PF01649">
    <property type="entry name" value="Ribosomal_S20p"/>
    <property type="match status" value="1"/>
</dbReference>
<organism evidence="10 11">
    <name type="scientific">Nitrospina watsonii</name>
    <dbReference type="NCBI Taxonomy" id="1323948"/>
    <lineage>
        <taxon>Bacteria</taxon>
        <taxon>Pseudomonadati</taxon>
        <taxon>Nitrospinota/Tectimicrobiota group</taxon>
        <taxon>Nitrospinota</taxon>
        <taxon>Nitrospinia</taxon>
        <taxon>Nitrospinales</taxon>
        <taxon>Nitrospinaceae</taxon>
        <taxon>Nitrospina</taxon>
    </lineage>
</organism>
<dbReference type="GO" id="GO:0005840">
    <property type="term" value="C:ribosome"/>
    <property type="evidence" value="ECO:0007669"/>
    <property type="project" value="UniProtKB-KW"/>
</dbReference>
<keyword evidence="3 8" id="KW-0699">rRNA-binding</keyword>
<proteinExistence type="inferred from homology"/>
<dbReference type="PANTHER" id="PTHR33398">
    <property type="entry name" value="30S RIBOSOMAL PROTEIN S20"/>
    <property type="match status" value="1"/>
</dbReference>
<evidence type="ECO:0000313" key="10">
    <source>
        <dbReference type="EMBL" id="CAI2719464.1"/>
    </source>
</evidence>
<dbReference type="Gene3D" id="1.20.58.110">
    <property type="entry name" value="Ribosomal protein S20"/>
    <property type="match status" value="1"/>
</dbReference>
<keyword evidence="11" id="KW-1185">Reference proteome</keyword>
<accession>A0ABM9HGL8</accession>
<gene>
    <name evidence="8 10" type="primary">rpsT</name>
    <name evidence="10" type="ORF">NSPWAT_2608</name>
</gene>
<reference evidence="10 11" key="1">
    <citation type="submission" date="2022-09" db="EMBL/GenBank/DDBJ databases">
        <authorList>
            <person name="Kop L."/>
        </authorList>
    </citation>
    <scope>NUCLEOTIDE SEQUENCE [LARGE SCALE GENOMIC DNA]</scope>
    <source>
        <strain evidence="10 11">347</strain>
    </source>
</reference>
<dbReference type="PANTHER" id="PTHR33398:SF1">
    <property type="entry name" value="SMALL RIBOSOMAL SUBUNIT PROTEIN BS20C"/>
    <property type="match status" value="1"/>
</dbReference>
<evidence type="ECO:0000256" key="6">
    <source>
        <dbReference type="ARBA" id="ARBA00023274"/>
    </source>
</evidence>
<dbReference type="SUPFAM" id="SSF46992">
    <property type="entry name" value="Ribosomal protein S20"/>
    <property type="match status" value="1"/>
</dbReference>
<evidence type="ECO:0000256" key="2">
    <source>
        <dbReference type="ARBA" id="ARBA00007634"/>
    </source>
</evidence>
<evidence type="ECO:0000256" key="1">
    <source>
        <dbReference type="ARBA" id="ARBA00003134"/>
    </source>
</evidence>
<dbReference type="Proteomes" id="UP001157733">
    <property type="component" value="Chromosome"/>
</dbReference>
<evidence type="ECO:0000256" key="8">
    <source>
        <dbReference type="HAMAP-Rule" id="MF_00500"/>
    </source>
</evidence>
<sequence>MANHKSAIKRNRQNIKRNTRNTGNRTRIKTHTKRVLEAVAKKDKTTAEQALKDATKVISSVASKGVLHKRAASRKISGLAKKVNQIAASG</sequence>
<evidence type="ECO:0000256" key="4">
    <source>
        <dbReference type="ARBA" id="ARBA00022884"/>
    </source>
</evidence>
<comment type="function">
    <text evidence="1 8">Binds directly to 16S ribosomal RNA.</text>
</comment>
<feature type="region of interest" description="Disordered" evidence="9">
    <location>
        <begin position="1"/>
        <end position="31"/>
    </location>
</feature>
<evidence type="ECO:0000256" key="3">
    <source>
        <dbReference type="ARBA" id="ARBA00022730"/>
    </source>
</evidence>
<dbReference type="InterPro" id="IPR036510">
    <property type="entry name" value="Ribosomal_bS20_sf"/>
</dbReference>
<keyword evidence="6 8" id="KW-0687">Ribonucleoprotein</keyword>
<keyword evidence="5 8" id="KW-0689">Ribosomal protein</keyword>
<name>A0ABM9HGL8_9BACT</name>
<dbReference type="InterPro" id="IPR002583">
    <property type="entry name" value="Ribosomal_bS20"/>
</dbReference>
<keyword evidence="4 8" id="KW-0694">RNA-binding</keyword>
<dbReference type="RefSeq" id="WP_282012295.1">
    <property type="nucleotide sequence ID" value="NZ_OX336137.1"/>
</dbReference>
<dbReference type="HAMAP" id="MF_00500">
    <property type="entry name" value="Ribosomal_bS20"/>
    <property type="match status" value="1"/>
</dbReference>
<comment type="similarity">
    <text evidence="2 8">Belongs to the bacterial ribosomal protein bS20 family.</text>
</comment>
<evidence type="ECO:0000256" key="9">
    <source>
        <dbReference type="SAM" id="MobiDB-lite"/>
    </source>
</evidence>
<evidence type="ECO:0000313" key="11">
    <source>
        <dbReference type="Proteomes" id="UP001157733"/>
    </source>
</evidence>
<evidence type="ECO:0000256" key="5">
    <source>
        <dbReference type="ARBA" id="ARBA00022980"/>
    </source>
</evidence>
<dbReference type="EMBL" id="OX336137">
    <property type="protein sequence ID" value="CAI2719464.1"/>
    <property type="molecule type" value="Genomic_DNA"/>
</dbReference>